<dbReference type="EnsemblMetazoa" id="ENSAATROPT009084">
    <property type="protein sequence ID" value="ENSAATROPP008209"/>
    <property type="gene ID" value="ENSAATROPG007399"/>
</dbReference>
<name>A0AAG5DBN8_ANOAO</name>
<accession>A0AAG5DBN8</accession>
<proteinExistence type="predicted"/>
<reference evidence="2" key="1">
    <citation type="submission" date="2024-04" db="UniProtKB">
        <authorList>
            <consortium name="EnsemblMetazoa"/>
        </authorList>
    </citation>
    <scope>IDENTIFICATION</scope>
    <source>
        <strain evidence="2">EBRO</strain>
    </source>
</reference>
<keyword evidence="3" id="KW-1185">Reference proteome</keyword>
<dbReference type="AlphaFoldDB" id="A0AAG5DBN8"/>
<evidence type="ECO:0000313" key="3">
    <source>
        <dbReference type="Proteomes" id="UP000075880"/>
    </source>
</evidence>
<dbReference type="Proteomes" id="UP000075880">
    <property type="component" value="Unassembled WGS sequence"/>
</dbReference>
<sequence>MPFLTCFFFVSSFLRIGTGSGTRIAMQIGDVIHPSSLALILLASTSRTSHRLVITCLSYHKAIFISFLLRQKVFCYLLFLQSFLHIFQEKKRASHFYHTMWSCNMLRKKNGLPNATPASDLEDAGRDSLLAPNLSTSETHGRKAGWIKVLAPIIFDTRVHILLGYDFHRIQALSWTNMHKCITFPRSQVGAEYTMCVFCNNFNSLFRTIFHKFLELTQFQALNKHTAYGVYLLNDNDGLSLSSPFFFSPFFFNQTTILVDHHCGVETISALYRSSRESEENCSGQSLARSFGAAEQGDCVTRPLVRCLLRDLGQ</sequence>
<organism evidence="2 3">
    <name type="scientific">Anopheles atroparvus</name>
    <name type="common">European mosquito</name>
    <dbReference type="NCBI Taxonomy" id="41427"/>
    <lineage>
        <taxon>Eukaryota</taxon>
        <taxon>Metazoa</taxon>
        <taxon>Ecdysozoa</taxon>
        <taxon>Arthropoda</taxon>
        <taxon>Hexapoda</taxon>
        <taxon>Insecta</taxon>
        <taxon>Pterygota</taxon>
        <taxon>Neoptera</taxon>
        <taxon>Endopterygota</taxon>
        <taxon>Diptera</taxon>
        <taxon>Nematocera</taxon>
        <taxon>Culicoidea</taxon>
        <taxon>Culicidae</taxon>
        <taxon>Anophelinae</taxon>
        <taxon>Anopheles</taxon>
    </lineage>
</organism>
<protein>
    <submittedName>
        <fullName evidence="2">Uncharacterized protein</fullName>
    </submittedName>
</protein>
<evidence type="ECO:0000256" key="1">
    <source>
        <dbReference type="SAM" id="SignalP"/>
    </source>
</evidence>
<keyword evidence="1" id="KW-0732">Signal</keyword>
<feature type="chain" id="PRO_5042523752" evidence="1">
    <location>
        <begin position="20"/>
        <end position="314"/>
    </location>
</feature>
<feature type="signal peptide" evidence="1">
    <location>
        <begin position="1"/>
        <end position="19"/>
    </location>
</feature>
<evidence type="ECO:0000313" key="2">
    <source>
        <dbReference type="EnsemblMetazoa" id="ENSAATROPP008209"/>
    </source>
</evidence>